<evidence type="ECO:0000313" key="3">
    <source>
        <dbReference type="Proteomes" id="UP000007842"/>
    </source>
</evidence>
<dbReference type="HOGENOM" id="CLU_041277_0_0_11"/>
<feature type="transmembrane region" description="Helical" evidence="1">
    <location>
        <begin position="303"/>
        <end position="325"/>
    </location>
</feature>
<name>F8JRQ5_STREN</name>
<feature type="transmembrane region" description="Helical" evidence="1">
    <location>
        <begin position="248"/>
        <end position="266"/>
    </location>
</feature>
<accession>G8X176</accession>
<dbReference type="KEGG" id="sct:SCAT_5573"/>
<feature type="transmembrane region" description="Helical" evidence="1">
    <location>
        <begin position="7"/>
        <end position="28"/>
    </location>
</feature>
<dbReference type="RefSeq" id="WP_014146275.1">
    <property type="nucleotide sequence ID" value="NC_016111.1"/>
</dbReference>
<feature type="transmembrane region" description="Helical" evidence="1">
    <location>
        <begin position="34"/>
        <end position="53"/>
    </location>
</feature>
<keyword evidence="3" id="KW-1185">Reference proteome</keyword>
<feature type="transmembrane region" description="Helical" evidence="1">
    <location>
        <begin position="170"/>
        <end position="203"/>
    </location>
</feature>
<accession>F8JRQ5</accession>
<dbReference type="Proteomes" id="UP000007842">
    <property type="component" value="Chromosome"/>
</dbReference>
<dbReference type="EMBL" id="CP003219">
    <property type="protein sequence ID" value="AEW97944.1"/>
    <property type="molecule type" value="Genomic_DNA"/>
</dbReference>
<evidence type="ECO:0000313" key="2">
    <source>
        <dbReference type="EMBL" id="AEW97944.1"/>
    </source>
</evidence>
<reference evidence="3" key="1">
    <citation type="submission" date="2011-12" db="EMBL/GenBank/DDBJ databases">
        <title>Complete genome sequence of Streptomyces cattleya strain DSM 46488.</title>
        <authorList>
            <person name="Ou H.-Y."/>
            <person name="Li P."/>
            <person name="Zhao C."/>
            <person name="O'Hagan D."/>
            <person name="Deng Z."/>
        </authorList>
    </citation>
    <scope>NUCLEOTIDE SEQUENCE [LARGE SCALE GENOMIC DNA]</scope>
    <source>
        <strain evidence="3">ATCC 35852 / DSM 46488 / JCM 4925 / NBRC 14057 / NRRL 8057</strain>
    </source>
</reference>
<dbReference type="PATRIC" id="fig|1003195.29.peg.5555"/>
<organism evidence="2 3">
    <name type="scientific">Streptantibioticus cattleyicolor (strain ATCC 35852 / DSM 46488 / JCM 4925 / NBRC 14057 / NRRL 8057)</name>
    <name type="common">Streptomyces cattleya</name>
    <dbReference type="NCBI Taxonomy" id="1003195"/>
    <lineage>
        <taxon>Bacteria</taxon>
        <taxon>Bacillati</taxon>
        <taxon>Actinomycetota</taxon>
        <taxon>Actinomycetes</taxon>
        <taxon>Kitasatosporales</taxon>
        <taxon>Streptomycetaceae</taxon>
        <taxon>Streptantibioticus</taxon>
    </lineage>
</organism>
<sequence>MEAAGRWKWAVVWLGAAVWAAGFPLLSTLDTHRVWGRCAAAGYLLAACVTLWWPASRARGVASGCAVAGAVVVPLAVLLLTGGRQSEVDVIERSARLLLSTGTPYLPDPRRVGDYTPYLPGMALLGLPRVVLAPLGGVGAVLGDARVWCAAVFLGSLAAARPGWARGRPWVLIASPVVALPLCVSGVDLPLTGLCCLAVSWAARGRPGWAGVALAAASSLKWTAWPAVAVVVAFAGAVLGARAAVRCAVVAGTGAVALVLPCVLVAPGRVVEQVLAFPAGRGAVATPAGSPLPGHLLAALGPAGWYAAVALVVCGAVLVAVSLVVRPPRTAVAAADRLAAGLSVAFLLAPAGRFGYLTLPVVLSVWVRRAGPGRRGTRGVAVAGRTASGLAAEAGDDQLLPHRGGPSGGLLADA</sequence>
<keyword evidence="1" id="KW-0472">Membrane</keyword>
<keyword evidence="1" id="KW-0812">Transmembrane</keyword>
<protein>
    <submittedName>
        <fullName evidence="2">Integral membrane protein</fullName>
    </submittedName>
</protein>
<dbReference type="eggNOG" id="ENOG5031JHI">
    <property type="taxonomic scope" value="Bacteria"/>
</dbReference>
<dbReference type="STRING" id="1003195.SCATT_55730"/>
<gene>
    <name evidence="2" type="ordered locus">SCATT_55730</name>
</gene>
<feature type="transmembrane region" description="Helical" evidence="1">
    <location>
        <begin position="337"/>
        <end position="356"/>
    </location>
</feature>
<feature type="transmembrane region" description="Helical" evidence="1">
    <location>
        <begin position="223"/>
        <end position="241"/>
    </location>
</feature>
<proteinExistence type="predicted"/>
<evidence type="ECO:0000256" key="1">
    <source>
        <dbReference type="SAM" id="Phobius"/>
    </source>
</evidence>
<dbReference type="AlphaFoldDB" id="F8JRQ5"/>
<dbReference type="KEGG" id="scy:SCATT_55730"/>
<keyword evidence="1" id="KW-1133">Transmembrane helix</keyword>
<dbReference type="OrthoDB" id="3867445at2"/>
<feature type="transmembrane region" description="Helical" evidence="1">
    <location>
        <begin position="60"/>
        <end position="80"/>
    </location>
</feature>